<proteinExistence type="predicted"/>
<keyword evidence="1" id="KW-0805">Transcription regulation</keyword>
<keyword evidence="2 4" id="KW-0238">DNA-binding</keyword>
<keyword evidence="7" id="KW-1185">Reference proteome</keyword>
<evidence type="ECO:0000256" key="2">
    <source>
        <dbReference type="ARBA" id="ARBA00023125"/>
    </source>
</evidence>
<evidence type="ECO:0000256" key="1">
    <source>
        <dbReference type="ARBA" id="ARBA00023015"/>
    </source>
</evidence>
<evidence type="ECO:0000259" key="5">
    <source>
        <dbReference type="PROSITE" id="PS50977"/>
    </source>
</evidence>
<protein>
    <submittedName>
        <fullName evidence="6">TetR/AcrR family transcriptional regulator</fullName>
    </submittedName>
</protein>
<evidence type="ECO:0000313" key="6">
    <source>
        <dbReference type="EMBL" id="MFE9598388.1"/>
    </source>
</evidence>
<dbReference type="Gene3D" id="1.10.357.10">
    <property type="entry name" value="Tetracycline Repressor, domain 2"/>
    <property type="match status" value="1"/>
</dbReference>
<name>A0ABW6LZ24_9ACTN</name>
<dbReference type="RefSeq" id="WP_388103719.1">
    <property type="nucleotide sequence ID" value="NZ_JBIAHM010000002.1"/>
</dbReference>
<keyword evidence="3" id="KW-0804">Transcription</keyword>
<feature type="domain" description="HTH tetR-type" evidence="5">
    <location>
        <begin position="13"/>
        <end position="73"/>
    </location>
</feature>
<dbReference type="SUPFAM" id="SSF46689">
    <property type="entry name" value="Homeodomain-like"/>
    <property type="match status" value="1"/>
</dbReference>
<gene>
    <name evidence="6" type="ORF">ACFYNQ_07365</name>
</gene>
<accession>A0ABW6LZ24</accession>
<dbReference type="EMBL" id="JBIAHM010000002">
    <property type="protein sequence ID" value="MFE9598388.1"/>
    <property type="molecule type" value="Genomic_DNA"/>
</dbReference>
<sequence>MTSSPRRYGSPDAKNRSVLLDAAEELLLAEGYSAVTARRVATQAGLKHQLVHYYFHTMDDLFLALFRRRAEQGLEQQAAALASDRPLRALWTFSTDPAGASLTMEFMSLANHREAIRAEVAHYAERLRAAQAEALPGILQRYGIPPETCPPIVLVFLTTCVARVLVLEDRLGMSAGHDETRAYVEDLIQRLEEHPSRHD</sequence>
<evidence type="ECO:0000256" key="3">
    <source>
        <dbReference type="ARBA" id="ARBA00023163"/>
    </source>
</evidence>
<comment type="caution">
    <text evidence="6">The sequence shown here is derived from an EMBL/GenBank/DDBJ whole genome shotgun (WGS) entry which is preliminary data.</text>
</comment>
<dbReference type="PANTHER" id="PTHR30055:SF234">
    <property type="entry name" value="HTH-TYPE TRANSCRIPTIONAL REGULATOR BETI"/>
    <property type="match status" value="1"/>
</dbReference>
<dbReference type="InterPro" id="IPR001647">
    <property type="entry name" value="HTH_TetR"/>
</dbReference>
<dbReference type="InterPro" id="IPR009057">
    <property type="entry name" value="Homeodomain-like_sf"/>
</dbReference>
<dbReference type="PANTHER" id="PTHR30055">
    <property type="entry name" value="HTH-TYPE TRANSCRIPTIONAL REGULATOR RUTR"/>
    <property type="match status" value="1"/>
</dbReference>
<dbReference type="PROSITE" id="PS50977">
    <property type="entry name" value="HTH_TETR_2"/>
    <property type="match status" value="1"/>
</dbReference>
<dbReference type="InterPro" id="IPR050109">
    <property type="entry name" value="HTH-type_TetR-like_transc_reg"/>
</dbReference>
<dbReference type="PRINTS" id="PR00455">
    <property type="entry name" value="HTHTETR"/>
</dbReference>
<dbReference type="Proteomes" id="UP001601303">
    <property type="component" value="Unassembled WGS sequence"/>
</dbReference>
<dbReference type="Pfam" id="PF00440">
    <property type="entry name" value="TetR_N"/>
    <property type="match status" value="1"/>
</dbReference>
<evidence type="ECO:0000313" key="7">
    <source>
        <dbReference type="Proteomes" id="UP001601303"/>
    </source>
</evidence>
<evidence type="ECO:0000256" key="4">
    <source>
        <dbReference type="PROSITE-ProRule" id="PRU00335"/>
    </source>
</evidence>
<organism evidence="6 7">
    <name type="scientific">Streptomyces hokutonensis</name>
    <dbReference type="NCBI Taxonomy" id="1306990"/>
    <lineage>
        <taxon>Bacteria</taxon>
        <taxon>Bacillati</taxon>
        <taxon>Actinomycetota</taxon>
        <taxon>Actinomycetes</taxon>
        <taxon>Kitasatosporales</taxon>
        <taxon>Streptomycetaceae</taxon>
        <taxon>Streptomyces</taxon>
    </lineage>
</organism>
<feature type="DNA-binding region" description="H-T-H motif" evidence="4">
    <location>
        <begin position="36"/>
        <end position="55"/>
    </location>
</feature>
<reference evidence="6 7" key="1">
    <citation type="submission" date="2024-10" db="EMBL/GenBank/DDBJ databases">
        <title>The Natural Products Discovery Center: Release of the First 8490 Sequenced Strains for Exploring Actinobacteria Biosynthetic Diversity.</title>
        <authorList>
            <person name="Kalkreuter E."/>
            <person name="Kautsar S.A."/>
            <person name="Yang D."/>
            <person name="Bader C.D."/>
            <person name="Teijaro C.N."/>
            <person name="Fluegel L."/>
            <person name="Davis C.M."/>
            <person name="Simpson J.R."/>
            <person name="Lauterbach L."/>
            <person name="Steele A.D."/>
            <person name="Gui C."/>
            <person name="Meng S."/>
            <person name="Li G."/>
            <person name="Viehrig K."/>
            <person name="Ye F."/>
            <person name="Su P."/>
            <person name="Kiefer A.F."/>
            <person name="Nichols A."/>
            <person name="Cepeda A.J."/>
            <person name="Yan W."/>
            <person name="Fan B."/>
            <person name="Jiang Y."/>
            <person name="Adhikari A."/>
            <person name="Zheng C.-J."/>
            <person name="Schuster L."/>
            <person name="Cowan T.M."/>
            <person name="Smanski M.J."/>
            <person name="Chevrette M.G."/>
            <person name="De Carvalho L.P.S."/>
            <person name="Shen B."/>
        </authorList>
    </citation>
    <scope>NUCLEOTIDE SEQUENCE [LARGE SCALE GENOMIC DNA]</scope>
    <source>
        <strain evidence="6 7">NPDC006488</strain>
    </source>
</reference>